<name>A0ABM0YGJ5_CAMSA</name>
<keyword evidence="2" id="KW-1185">Reference proteome</keyword>
<feature type="compositionally biased region" description="Low complexity" evidence="1">
    <location>
        <begin position="21"/>
        <end position="41"/>
    </location>
</feature>
<sequence length="465" mass="49870">MDPCSFVRITVGNLAVRFPRSPSSSSSSSSSSGPSVSDVSSGNCYCKIKFKRFPRKIVTVPVLLRTESESESETRCCFSGNVSTVAACFSLSKSQIEASLKKPKWSVLSVEVYSRGVASCRFVAAASGDKLIGRFEVSLDLKAAETKTCLAHNGWVDLGTTKSKKKKSGSDPELHVSVRVEPDPRFVFQFDGEPECSPQVFQVQGNTKQAVFTCKFGFRNSADRSLSTSLSSLSSGKEQFMKERKGWSITIHDLSGSPVAMASMVTPFVPSPGSNRVSRSSPGAWLILRPDGYTWKPWGRLQAWREPGISDVLGYRFELFQDGVAIPVSASSSINTKLGGSFIIDGSVTCTTASLTGSSGESFDLTSRSSMGSSRTGSGSSGSDFGFSLPQAQQKLGFVMSTTVEGVEKQSRPKVEVGVKHVTCTEDAAAHVALAAAVDLSMDACRLFSHKLRKVLRQLSRVAGV</sequence>
<evidence type="ECO:0000313" key="2">
    <source>
        <dbReference type="Proteomes" id="UP000694864"/>
    </source>
</evidence>
<dbReference type="GeneID" id="104777930"/>
<reference evidence="3" key="2">
    <citation type="submission" date="2025-08" db="UniProtKB">
        <authorList>
            <consortium name="RefSeq"/>
        </authorList>
    </citation>
    <scope>IDENTIFICATION</scope>
    <source>
        <tissue evidence="3">Leaf</tissue>
    </source>
</reference>
<evidence type="ECO:0000313" key="3">
    <source>
        <dbReference type="RefSeq" id="XP_010500559.1"/>
    </source>
</evidence>
<dbReference type="Pfam" id="PF06219">
    <property type="entry name" value="DUF1005"/>
    <property type="match status" value="1"/>
</dbReference>
<dbReference type="Proteomes" id="UP000694864">
    <property type="component" value="Chromosome 3"/>
</dbReference>
<gene>
    <name evidence="3" type="primary">LOC104777930</name>
</gene>
<organism evidence="2 3">
    <name type="scientific">Camelina sativa</name>
    <name type="common">False flax</name>
    <name type="synonym">Myagrum sativum</name>
    <dbReference type="NCBI Taxonomy" id="90675"/>
    <lineage>
        <taxon>Eukaryota</taxon>
        <taxon>Viridiplantae</taxon>
        <taxon>Streptophyta</taxon>
        <taxon>Embryophyta</taxon>
        <taxon>Tracheophyta</taxon>
        <taxon>Spermatophyta</taxon>
        <taxon>Magnoliopsida</taxon>
        <taxon>eudicotyledons</taxon>
        <taxon>Gunneridae</taxon>
        <taxon>Pentapetalae</taxon>
        <taxon>rosids</taxon>
        <taxon>malvids</taxon>
        <taxon>Brassicales</taxon>
        <taxon>Brassicaceae</taxon>
        <taxon>Camelineae</taxon>
        <taxon>Camelina</taxon>
    </lineage>
</organism>
<feature type="region of interest" description="Disordered" evidence="1">
    <location>
        <begin position="19"/>
        <end position="41"/>
    </location>
</feature>
<dbReference type="PANTHER" id="PTHR31317:SF17">
    <property type="entry name" value="F2J10.8 PROTEIN"/>
    <property type="match status" value="1"/>
</dbReference>
<proteinExistence type="predicted"/>
<dbReference type="InterPro" id="IPR010410">
    <property type="entry name" value="DUF1005"/>
</dbReference>
<dbReference type="RefSeq" id="XP_010500559.1">
    <property type="nucleotide sequence ID" value="XM_010502257.2"/>
</dbReference>
<evidence type="ECO:0000256" key="1">
    <source>
        <dbReference type="SAM" id="MobiDB-lite"/>
    </source>
</evidence>
<protein>
    <submittedName>
        <fullName evidence="3">Uncharacterized protein LOC104777930</fullName>
    </submittedName>
</protein>
<feature type="region of interest" description="Disordered" evidence="1">
    <location>
        <begin position="356"/>
        <end position="382"/>
    </location>
</feature>
<feature type="compositionally biased region" description="Low complexity" evidence="1">
    <location>
        <begin position="364"/>
        <end position="382"/>
    </location>
</feature>
<dbReference type="PANTHER" id="PTHR31317">
    <property type="entry name" value="OS08G0163500 PROTEIN"/>
    <property type="match status" value="1"/>
</dbReference>
<reference evidence="2" key="1">
    <citation type="journal article" date="2014" name="Nat. Commun.">
        <title>The emerging biofuel crop Camelina sativa retains a highly undifferentiated hexaploid genome structure.</title>
        <authorList>
            <person name="Kagale S."/>
            <person name="Koh C."/>
            <person name="Nixon J."/>
            <person name="Bollina V."/>
            <person name="Clarke W.E."/>
            <person name="Tuteja R."/>
            <person name="Spillane C."/>
            <person name="Robinson S.J."/>
            <person name="Links M.G."/>
            <person name="Clarke C."/>
            <person name="Higgins E.E."/>
            <person name="Huebert T."/>
            <person name="Sharpe A.G."/>
            <person name="Parkin I.A."/>
        </authorList>
    </citation>
    <scope>NUCLEOTIDE SEQUENCE [LARGE SCALE GENOMIC DNA]</scope>
    <source>
        <strain evidence="2">cv. DH55</strain>
    </source>
</reference>
<accession>A0ABM0YGJ5</accession>